<evidence type="ECO:0000313" key="15">
    <source>
        <dbReference type="Proteomes" id="UP000052943"/>
    </source>
</evidence>
<comment type="similarity">
    <text evidence="1">Belongs to the protein kinase superfamily. RIO-type Ser/Thr kinase family.</text>
</comment>
<proteinExistence type="inferred from homology"/>
<dbReference type="OrthoDB" id="205248at2759"/>
<dbReference type="SUPFAM" id="SSF56112">
    <property type="entry name" value="Protein kinase-like (PK-like)"/>
    <property type="match status" value="1"/>
</dbReference>
<feature type="compositionally biased region" description="Acidic residues" evidence="12">
    <location>
        <begin position="53"/>
        <end position="70"/>
    </location>
</feature>
<feature type="region of interest" description="Disordered" evidence="12">
    <location>
        <begin position="53"/>
        <end position="81"/>
    </location>
</feature>
<keyword evidence="9" id="KW-0460">Magnesium</keyword>
<keyword evidence="6" id="KW-0547">Nucleotide-binding</keyword>
<evidence type="ECO:0000259" key="13">
    <source>
        <dbReference type="SMART" id="SM00090"/>
    </source>
</evidence>
<evidence type="ECO:0000256" key="2">
    <source>
        <dbReference type="ARBA" id="ARBA00012513"/>
    </source>
</evidence>
<evidence type="ECO:0000256" key="12">
    <source>
        <dbReference type="SAM" id="MobiDB-lite"/>
    </source>
</evidence>
<dbReference type="InterPro" id="IPR051272">
    <property type="entry name" value="RIO-type_Ser/Thr_kinase"/>
</dbReference>
<dbReference type="GO" id="GO:0004674">
    <property type="term" value="F:protein serine/threonine kinase activity"/>
    <property type="evidence" value="ECO:0007669"/>
    <property type="project" value="UniProtKB-KW"/>
</dbReference>
<evidence type="ECO:0000256" key="5">
    <source>
        <dbReference type="ARBA" id="ARBA00022723"/>
    </source>
</evidence>
<keyword evidence="4" id="KW-0808">Transferase</keyword>
<dbReference type="Pfam" id="PF01163">
    <property type="entry name" value="RIO1"/>
    <property type="match status" value="1"/>
</dbReference>
<dbReference type="Gene3D" id="1.10.510.10">
    <property type="entry name" value="Transferase(Phosphotransferase) domain 1"/>
    <property type="match status" value="1"/>
</dbReference>
<feature type="compositionally biased region" description="Low complexity" evidence="12">
    <location>
        <begin position="8"/>
        <end position="23"/>
    </location>
</feature>
<sequence length="417" mass="46899">MTTTCPWQVTATATASTQQLSSPSLQEIMDEELALRLQDEEWVRLAALEDNDAFDFEDSDDDLEETEPAPEEQPVVHNELEKVDYDEEDGDYTDDFEDGKGFNSLRESLRRQAKHDGHRGGFAAKARINLGRNGSGAHESMFDEDTQTVLRKLVRKELVTAVKTRTHTGREANVYHGVGLEKATGQERGLALKLFKTTKGDFTKASERDPTGRRYGLDYVKKSIRRHLKIQAEREYKYLCRAGAALEQGTVTETEEKLASASRGARVPKPLILRDHVLVTEFVGSNGHIAPSLEDARLDDTQLRSAYTDLLRAMRRLYQRGRLVHGHLSAASIRFYDNQCWIMGVGCAVEVGAENHLELLTRDLDSLDSFFRSSGVPAVAKRHVGLLSVDVAKEYIVTESPEQLLRRFPVLEPLLRD</sequence>
<keyword evidence="8" id="KW-0067">ATP-binding</keyword>
<evidence type="ECO:0000256" key="6">
    <source>
        <dbReference type="ARBA" id="ARBA00022741"/>
    </source>
</evidence>
<evidence type="ECO:0000256" key="7">
    <source>
        <dbReference type="ARBA" id="ARBA00022777"/>
    </source>
</evidence>
<evidence type="ECO:0000256" key="4">
    <source>
        <dbReference type="ARBA" id="ARBA00022679"/>
    </source>
</evidence>
<reference evidence="14 15" key="1">
    <citation type="submission" date="2015-11" db="EMBL/GenBank/DDBJ databases">
        <title>Genomes and virulence difference between two physiological races of Phytophthora nicotianae.</title>
        <authorList>
            <person name="Liu H."/>
            <person name="Ma X."/>
            <person name="Yu H."/>
            <person name="Fang D."/>
            <person name="Li Y."/>
            <person name="Wang X."/>
            <person name="Wang W."/>
            <person name="Dong Y."/>
            <person name="Xiao B."/>
        </authorList>
    </citation>
    <scope>NUCLEOTIDE SEQUENCE [LARGE SCALE GENOMIC DNA]</scope>
    <source>
        <strain evidence="15">race 0</strain>
    </source>
</reference>
<gene>
    <name evidence="14" type="ORF">AM587_10008338</name>
</gene>
<dbReference type="Gene3D" id="3.30.200.20">
    <property type="entry name" value="Phosphorylase Kinase, domain 1"/>
    <property type="match status" value="1"/>
</dbReference>
<organism evidence="14 15">
    <name type="scientific">Phytophthora nicotianae</name>
    <name type="common">Potato buckeye rot agent</name>
    <name type="synonym">Phytophthora parasitica</name>
    <dbReference type="NCBI Taxonomy" id="4792"/>
    <lineage>
        <taxon>Eukaryota</taxon>
        <taxon>Sar</taxon>
        <taxon>Stramenopiles</taxon>
        <taxon>Oomycota</taxon>
        <taxon>Peronosporomycetes</taxon>
        <taxon>Peronosporales</taxon>
        <taxon>Peronosporaceae</taxon>
        <taxon>Phytophthora</taxon>
    </lineage>
</organism>
<comment type="catalytic activity">
    <reaction evidence="11">
        <text>L-seryl-[protein] + ATP = O-phospho-L-seryl-[protein] + ADP + H(+)</text>
        <dbReference type="Rhea" id="RHEA:17989"/>
        <dbReference type="Rhea" id="RHEA-COMP:9863"/>
        <dbReference type="Rhea" id="RHEA-COMP:11604"/>
        <dbReference type="ChEBI" id="CHEBI:15378"/>
        <dbReference type="ChEBI" id="CHEBI:29999"/>
        <dbReference type="ChEBI" id="CHEBI:30616"/>
        <dbReference type="ChEBI" id="CHEBI:83421"/>
        <dbReference type="ChEBI" id="CHEBI:456216"/>
        <dbReference type="EC" id="2.7.11.1"/>
    </reaction>
</comment>
<dbReference type="GO" id="GO:0046872">
    <property type="term" value="F:metal ion binding"/>
    <property type="evidence" value="ECO:0007669"/>
    <property type="project" value="UniProtKB-KW"/>
</dbReference>
<dbReference type="GO" id="GO:0005524">
    <property type="term" value="F:ATP binding"/>
    <property type="evidence" value="ECO:0007669"/>
    <property type="project" value="UniProtKB-KW"/>
</dbReference>
<dbReference type="EC" id="2.7.11.1" evidence="2"/>
<dbReference type="InterPro" id="IPR000687">
    <property type="entry name" value="RIO_kinase"/>
</dbReference>
<evidence type="ECO:0000256" key="10">
    <source>
        <dbReference type="ARBA" id="ARBA00047899"/>
    </source>
</evidence>
<feature type="region of interest" description="Disordered" evidence="12">
    <location>
        <begin position="1"/>
        <end position="23"/>
    </location>
</feature>
<evidence type="ECO:0000256" key="9">
    <source>
        <dbReference type="ARBA" id="ARBA00022842"/>
    </source>
</evidence>
<keyword evidence="7 14" id="KW-0418">Kinase</keyword>
<name>A0A0W8D4B6_PHYNI</name>
<dbReference type="InterPro" id="IPR018934">
    <property type="entry name" value="RIO_dom"/>
</dbReference>
<dbReference type="AlphaFoldDB" id="A0A0W8D4B6"/>
<evidence type="ECO:0000313" key="14">
    <source>
        <dbReference type="EMBL" id="KUF91016.1"/>
    </source>
</evidence>
<accession>A0A0W8D4B6</accession>
<dbReference type="EMBL" id="LNFO01001496">
    <property type="protein sequence ID" value="KUF91016.1"/>
    <property type="molecule type" value="Genomic_DNA"/>
</dbReference>
<keyword evidence="5" id="KW-0479">Metal-binding</keyword>
<dbReference type="STRING" id="4790.A0A0W8D4B6"/>
<evidence type="ECO:0000256" key="8">
    <source>
        <dbReference type="ARBA" id="ARBA00022840"/>
    </source>
</evidence>
<comment type="catalytic activity">
    <reaction evidence="10">
        <text>L-threonyl-[protein] + ATP = O-phospho-L-threonyl-[protein] + ADP + H(+)</text>
        <dbReference type="Rhea" id="RHEA:46608"/>
        <dbReference type="Rhea" id="RHEA-COMP:11060"/>
        <dbReference type="Rhea" id="RHEA-COMP:11605"/>
        <dbReference type="ChEBI" id="CHEBI:15378"/>
        <dbReference type="ChEBI" id="CHEBI:30013"/>
        <dbReference type="ChEBI" id="CHEBI:30616"/>
        <dbReference type="ChEBI" id="CHEBI:61977"/>
        <dbReference type="ChEBI" id="CHEBI:456216"/>
        <dbReference type="EC" id="2.7.11.1"/>
    </reaction>
</comment>
<dbReference type="InterPro" id="IPR011009">
    <property type="entry name" value="Kinase-like_dom_sf"/>
</dbReference>
<feature type="domain" description="RIO kinase" evidence="13">
    <location>
        <begin position="131"/>
        <end position="389"/>
    </location>
</feature>
<dbReference type="SMART" id="SM00090">
    <property type="entry name" value="RIO"/>
    <property type="match status" value="1"/>
</dbReference>
<evidence type="ECO:0000256" key="3">
    <source>
        <dbReference type="ARBA" id="ARBA00022527"/>
    </source>
</evidence>
<evidence type="ECO:0000256" key="11">
    <source>
        <dbReference type="ARBA" id="ARBA00048679"/>
    </source>
</evidence>
<keyword evidence="3" id="KW-0723">Serine/threonine-protein kinase</keyword>
<evidence type="ECO:0000256" key="1">
    <source>
        <dbReference type="ARBA" id="ARBA00009196"/>
    </source>
</evidence>
<protein>
    <recommendedName>
        <fullName evidence="2">non-specific serine/threonine protein kinase</fullName>
        <ecNumber evidence="2">2.7.11.1</ecNumber>
    </recommendedName>
</protein>
<dbReference type="PANTHER" id="PTHR45723">
    <property type="entry name" value="SERINE/THREONINE-PROTEIN KINASE RIO1"/>
    <property type="match status" value="1"/>
</dbReference>
<comment type="caution">
    <text evidence="14">The sequence shown here is derived from an EMBL/GenBank/DDBJ whole genome shotgun (WGS) entry which is preliminary data.</text>
</comment>
<dbReference type="Proteomes" id="UP000052943">
    <property type="component" value="Unassembled WGS sequence"/>
</dbReference>